<dbReference type="Pfam" id="PF00149">
    <property type="entry name" value="Metallophos"/>
    <property type="match status" value="1"/>
</dbReference>
<dbReference type="PANTHER" id="PTHR46546:SF4">
    <property type="entry name" value="SHEWANELLA-LIKE PROTEIN PHOSPHATASE 1"/>
    <property type="match status" value="1"/>
</dbReference>
<evidence type="ECO:0000259" key="1">
    <source>
        <dbReference type="Pfam" id="PF00149"/>
    </source>
</evidence>
<dbReference type="PANTHER" id="PTHR46546">
    <property type="entry name" value="SHEWANELLA-LIKE PROTEIN PHOSPHATASE 1"/>
    <property type="match status" value="1"/>
</dbReference>
<organism evidence="2 3">
    <name type="scientific">Panicum virgatum</name>
    <name type="common">Blackwell switchgrass</name>
    <dbReference type="NCBI Taxonomy" id="38727"/>
    <lineage>
        <taxon>Eukaryota</taxon>
        <taxon>Viridiplantae</taxon>
        <taxon>Streptophyta</taxon>
        <taxon>Embryophyta</taxon>
        <taxon>Tracheophyta</taxon>
        <taxon>Spermatophyta</taxon>
        <taxon>Magnoliopsida</taxon>
        <taxon>Liliopsida</taxon>
        <taxon>Poales</taxon>
        <taxon>Poaceae</taxon>
        <taxon>PACMAD clade</taxon>
        <taxon>Panicoideae</taxon>
        <taxon>Panicodae</taxon>
        <taxon>Paniceae</taxon>
        <taxon>Panicinae</taxon>
        <taxon>Panicum</taxon>
        <taxon>Panicum sect. Hiantes</taxon>
    </lineage>
</organism>
<dbReference type="InterPro" id="IPR029052">
    <property type="entry name" value="Metallo-depent_PP-like"/>
</dbReference>
<dbReference type="Gene3D" id="3.60.21.10">
    <property type="match status" value="1"/>
</dbReference>
<proteinExistence type="predicted"/>
<dbReference type="SUPFAM" id="SSF56300">
    <property type="entry name" value="Metallo-dependent phosphatases"/>
    <property type="match status" value="1"/>
</dbReference>
<evidence type="ECO:0000313" key="3">
    <source>
        <dbReference type="Proteomes" id="UP000823388"/>
    </source>
</evidence>
<sequence>MGAAGVTVIHAIRHGSRDTSQSVYVGSCMCWTCSFFFLERACSFEPANPHRNGDMGRPDALHYGPPSSTACLQRAGTQSANDWLRGHLAFLTKNSASYMDMDSLAAQFYSGSSPQLPASSLACYPPSLLPFVARSSSLQTAGLVRPSSASSGAMAALSLRLGFVAPPYPRTSSGRFAPSCRAVASGGGGGPPRPITVAGDPPTVVSAPGRRIVAIGDAHGDLSQTRAALVLAGVLSAESDGHVWTGGRTVLVQVGDILDRGEDEIAILSLLSSLSVQAKSQGGAVFQVNGNHETMNVEGDFRYVYPGGFDECIRFLEYLDECDENWDDAFLNWVNVTERRKKEYRASRRSWNFVKNQKGFAARSSLFKRGGPLACELARHPVVLKINDWIFCHGGLLPHHVEYGIERMNIEVSTWMKSSGEDSDHETDIPFIATRGYDSVVWSRMYSQDSAERTRRALLLSSIIAEETLKSVGAKGMVVGHTPQIRGVNCKCDGKVWCIDVGMSYGVLYSRPEVLEIVNDRPRVLKKRRDSYDEMEVLDYL</sequence>
<name>A0A8T0NLY3_PANVG</name>
<dbReference type="InterPro" id="IPR004843">
    <property type="entry name" value="Calcineurin-like_PHP"/>
</dbReference>
<protein>
    <recommendedName>
        <fullName evidence="1">Calcineurin-like phosphoesterase domain-containing protein</fullName>
    </recommendedName>
</protein>
<dbReference type="EMBL" id="CM029053">
    <property type="protein sequence ID" value="KAG2549289.1"/>
    <property type="molecule type" value="Genomic_DNA"/>
</dbReference>
<reference evidence="2" key="1">
    <citation type="submission" date="2020-05" db="EMBL/GenBank/DDBJ databases">
        <title>WGS assembly of Panicum virgatum.</title>
        <authorList>
            <person name="Lovell J.T."/>
            <person name="Jenkins J."/>
            <person name="Shu S."/>
            <person name="Juenger T.E."/>
            <person name="Schmutz J."/>
        </authorList>
    </citation>
    <scope>NUCLEOTIDE SEQUENCE</scope>
    <source>
        <strain evidence="2">AP13</strain>
    </source>
</reference>
<feature type="domain" description="Calcineurin-like phosphoesterase" evidence="1">
    <location>
        <begin position="211"/>
        <end position="338"/>
    </location>
</feature>
<dbReference type="GO" id="GO:0016787">
    <property type="term" value="F:hydrolase activity"/>
    <property type="evidence" value="ECO:0007669"/>
    <property type="project" value="InterPro"/>
</dbReference>
<dbReference type="AlphaFoldDB" id="A0A8T0NLY3"/>
<accession>A0A8T0NLY3</accession>
<keyword evidence="3" id="KW-1185">Reference proteome</keyword>
<gene>
    <name evidence="2" type="ORF">PVAP13_9KG264900</name>
</gene>
<comment type="caution">
    <text evidence="2">The sequence shown here is derived from an EMBL/GenBank/DDBJ whole genome shotgun (WGS) entry which is preliminary data.</text>
</comment>
<evidence type="ECO:0000313" key="2">
    <source>
        <dbReference type="EMBL" id="KAG2549289.1"/>
    </source>
</evidence>
<dbReference type="Proteomes" id="UP000823388">
    <property type="component" value="Chromosome 9K"/>
</dbReference>